<dbReference type="SUPFAM" id="SSF48726">
    <property type="entry name" value="Immunoglobulin"/>
    <property type="match status" value="1"/>
</dbReference>
<dbReference type="InterPro" id="IPR036179">
    <property type="entry name" value="Ig-like_dom_sf"/>
</dbReference>
<organism evidence="7 8">
    <name type="scientific">Dromaius novaehollandiae</name>
    <name type="common">Emu</name>
    <dbReference type="NCBI Taxonomy" id="8790"/>
    <lineage>
        <taxon>Eukaryota</taxon>
        <taxon>Metazoa</taxon>
        <taxon>Chordata</taxon>
        <taxon>Craniata</taxon>
        <taxon>Vertebrata</taxon>
        <taxon>Euteleostomi</taxon>
        <taxon>Archelosauria</taxon>
        <taxon>Archosauria</taxon>
        <taxon>Dinosauria</taxon>
        <taxon>Saurischia</taxon>
        <taxon>Theropoda</taxon>
        <taxon>Coelurosauria</taxon>
        <taxon>Aves</taxon>
        <taxon>Palaeognathae</taxon>
        <taxon>Casuariiformes</taxon>
        <taxon>Dromaiidae</taxon>
        <taxon>Dromaius</taxon>
    </lineage>
</organism>
<dbReference type="PANTHER" id="PTHR11738:SF186">
    <property type="entry name" value="OSTEOCLAST-ASSOCIATED IMMUNOGLOBULIN-LIKE RECEPTOR"/>
    <property type="match status" value="1"/>
</dbReference>
<feature type="compositionally biased region" description="Polar residues" evidence="4">
    <location>
        <begin position="159"/>
        <end position="174"/>
    </location>
</feature>
<dbReference type="Ensembl" id="ENSDNVT00000017962.1">
    <property type="protein sequence ID" value="ENSDNVP00000014951.1"/>
    <property type="gene ID" value="ENSDNVG00000010517.1"/>
</dbReference>
<dbReference type="PANTHER" id="PTHR11738">
    <property type="entry name" value="MHC CLASS I NK CELL RECEPTOR"/>
    <property type="match status" value="1"/>
</dbReference>
<reference evidence="7" key="2">
    <citation type="submission" date="2025-09" db="UniProtKB">
        <authorList>
            <consortium name="Ensembl"/>
        </authorList>
    </citation>
    <scope>IDENTIFICATION</scope>
</reference>
<feature type="signal peptide" evidence="5">
    <location>
        <begin position="1"/>
        <end position="33"/>
    </location>
</feature>
<evidence type="ECO:0000313" key="8">
    <source>
        <dbReference type="Proteomes" id="UP000694423"/>
    </source>
</evidence>
<reference evidence="7" key="1">
    <citation type="submission" date="2025-08" db="UniProtKB">
        <authorList>
            <consortium name="Ensembl"/>
        </authorList>
    </citation>
    <scope>IDENTIFICATION</scope>
</reference>
<sequence>HAPCLISAVSLVFFLNSFLTLFLELQGPKPVLSILPGHEVTAGSDVLLQCIFQDTNAICFLYLEGQAGTLHSFPEKDAKFHLSQVKQGNGGRYSCQCYIKGTPPKWSSTSEYLELVVRGETPPPHLILPSFSHYTGKGGKICFATGIVTHGHGKEGTSRTRITPLQTVKYSQGPRSPPPVTDSPSRTTSTAQSHHWSLHLLSLLQWSPTEDVQGGTEDPNKHHIGTACPLPPGRW</sequence>
<dbReference type="InterPro" id="IPR003599">
    <property type="entry name" value="Ig_sub"/>
</dbReference>
<dbReference type="FunFam" id="2.60.40.10:FF:000049">
    <property type="entry name" value="Leukocyte immunoglobulin-like receptor subfamily B member 1"/>
    <property type="match status" value="1"/>
</dbReference>
<keyword evidence="3" id="KW-0393">Immunoglobulin domain</keyword>
<dbReference type="Proteomes" id="UP000694423">
    <property type="component" value="Unplaced"/>
</dbReference>
<dbReference type="InterPro" id="IPR050412">
    <property type="entry name" value="Ig-like_Receptors_ImmuneReg"/>
</dbReference>
<protein>
    <recommendedName>
        <fullName evidence="6">Immunoglobulin domain-containing protein</fullName>
    </recommendedName>
</protein>
<dbReference type="AlphaFoldDB" id="A0A8C4JYB3"/>
<keyword evidence="2" id="KW-1015">Disulfide bond</keyword>
<keyword evidence="1 5" id="KW-0732">Signal</keyword>
<evidence type="ECO:0000256" key="1">
    <source>
        <dbReference type="ARBA" id="ARBA00022729"/>
    </source>
</evidence>
<evidence type="ECO:0000313" key="7">
    <source>
        <dbReference type="Ensembl" id="ENSDNVP00000014951.1"/>
    </source>
</evidence>
<evidence type="ECO:0000256" key="5">
    <source>
        <dbReference type="SAM" id="SignalP"/>
    </source>
</evidence>
<accession>A0A8C4JYB3</accession>
<evidence type="ECO:0000256" key="4">
    <source>
        <dbReference type="SAM" id="MobiDB-lite"/>
    </source>
</evidence>
<evidence type="ECO:0000256" key="2">
    <source>
        <dbReference type="ARBA" id="ARBA00023157"/>
    </source>
</evidence>
<feature type="region of interest" description="Disordered" evidence="4">
    <location>
        <begin position="151"/>
        <end position="192"/>
    </location>
</feature>
<dbReference type="SMART" id="SM00409">
    <property type="entry name" value="IG"/>
    <property type="match status" value="1"/>
</dbReference>
<name>A0A8C4JYB3_DRONO</name>
<evidence type="ECO:0000259" key="6">
    <source>
        <dbReference type="SMART" id="SM00409"/>
    </source>
</evidence>
<feature type="chain" id="PRO_5034864233" description="Immunoglobulin domain-containing protein" evidence="5">
    <location>
        <begin position="34"/>
        <end position="235"/>
    </location>
</feature>
<evidence type="ECO:0000256" key="3">
    <source>
        <dbReference type="ARBA" id="ARBA00023319"/>
    </source>
</evidence>
<proteinExistence type="predicted"/>
<feature type="region of interest" description="Disordered" evidence="4">
    <location>
        <begin position="210"/>
        <end position="235"/>
    </location>
</feature>
<dbReference type="Gene3D" id="2.60.40.10">
    <property type="entry name" value="Immunoglobulins"/>
    <property type="match status" value="1"/>
</dbReference>
<dbReference type="GO" id="GO:0002764">
    <property type="term" value="P:immune response-regulating signaling pathway"/>
    <property type="evidence" value="ECO:0007669"/>
    <property type="project" value="TreeGrafter"/>
</dbReference>
<keyword evidence="8" id="KW-1185">Reference proteome</keyword>
<feature type="domain" description="Immunoglobulin" evidence="6">
    <location>
        <begin position="35"/>
        <end position="118"/>
    </location>
</feature>
<feature type="compositionally biased region" description="Polar residues" evidence="4">
    <location>
        <begin position="182"/>
        <end position="191"/>
    </location>
</feature>
<dbReference type="InterPro" id="IPR013783">
    <property type="entry name" value="Ig-like_fold"/>
</dbReference>